<feature type="coiled-coil region" evidence="7">
    <location>
        <begin position="99"/>
        <end position="126"/>
    </location>
</feature>
<evidence type="ECO:0000313" key="10">
    <source>
        <dbReference type="EMBL" id="SHK08517.1"/>
    </source>
</evidence>
<dbReference type="SUPFAM" id="SSF55486">
    <property type="entry name" value="Metalloproteases ('zincins'), catalytic domain"/>
    <property type="match status" value="1"/>
</dbReference>
<dbReference type="InterPro" id="IPR042088">
    <property type="entry name" value="OligoPept_F_C"/>
</dbReference>
<protein>
    <submittedName>
        <fullName evidence="10">Oligoendopeptidase, pepF/M3 family</fullName>
    </submittedName>
</protein>
<evidence type="ECO:0000256" key="3">
    <source>
        <dbReference type="ARBA" id="ARBA00022801"/>
    </source>
</evidence>
<accession>A0A1M6PKW7</accession>
<evidence type="ECO:0000256" key="6">
    <source>
        <dbReference type="RuleBase" id="RU003435"/>
    </source>
</evidence>
<keyword evidence="5 6" id="KW-0482">Metalloprotease</keyword>
<comment type="cofactor">
    <cofactor evidence="6">
        <name>Zn(2+)</name>
        <dbReference type="ChEBI" id="CHEBI:29105"/>
    </cofactor>
    <text evidence="6">Binds 1 zinc ion.</text>
</comment>
<feature type="coiled-coil region" evidence="7">
    <location>
        <begin position="34"/>
        <end position="61"/>
    </location>
</feature>
<dbReference type="Pfam" id="PF08439">
    <property type="entry name" value="Peptidase_M3_N"/>
    <property type="match status" value="1"/>
</dbReference>
<keyword evidence="7" id="KW-0175">Coiled coil</keyword>
<dbReference type="InterPro" id="IPR013647">
    <property type="entry name" value="OligopepF_N_dom"/>
</dbReference>
<evidence type="ECO:0000256" key="2">
    <source>
        <dbReference type="ARBA" id="ARBA00022723"/>
    </source>
</evidence>
<proteinExistence type="inferred from homology"/>
<evidence type="ECO:0000256" key="4">
    <source>
        <dbReference type="ARBA" id="ARBA00022833"/>
    </source>
</evidence>
<dbReference type="Gene3D" id="1.20.140.70">
    <property type="entry name" value="Oligopeptidase f, N-terminal domain"/>
    <property type="match status" value="1"/>
</dbReference>
<organism evidence="10 11">
    <name type="scientific">Clostridium amylolyticum</name>
    <dbReference type="NCBI Taxonomy" id="1121298"/>
    <lineage>
        <taxon>Bacteria</taxon>
        <taxon>Bacillati</taxon>
        <taxon>Bacillota</taxon>
        <taxon>Clostridia</taxon>
        <taxon>Eubacteriales</taxon>
        <taxon>Clostridiaceae</taxon>
        <taxon>Clostridium</taxon>
    </lineage>
</organism>
<evidence type="ECO:0000256" key="5">
    <source>
        <dbReference type="ARBA" id="ARBA00023049"/>
    </source>
</evidence>
<dbReference type="Pfam" id="PF01432">
    <property type="entry name" value="Peptidase_M3"/>
    <property type="match status" value="1"/>
</dbReference>
<gene>
    <name evidence="10" type="ORF">SAMN05444401_0548</name>
</gene>
<dbReference type="RefSeq" id="WP_073012970.1">
    <property type="nucleotide sequence ID" value="NZ_FQZO01000017.1"/>
</dbReference>
<keyword evidence="4 6" id="KW-0862">Zinc</keyword>
<name>A0A1M6PKW7_9CLOT</name>
<evidence type="ECO:0000259" key="8">
    <source>
        <dbReference type="Pfam" id="PF01432"/>
    </source>
</evidence>
<dbReference type="InterPro" id="IPR011977">
    <property type="entry name" value="Pept_M3B_clade3"/>
</dbReference>
<reference evidence="10 11" key="1">
    <citation type="submission" date="2016-11" db="EMBL/GenBank/DDBJ databases">
        <authorList>
            <person name="Jaros S."/>
            <person name="Januszkiewicz K."/>
            <person name="Wedrychowicz H."/>
        </authorList>
    </citation>
    <scope>NUCLEOTIDE SEQUENCE [LARGE SCALE GENOMIC DNA]</scope>
    <source>
        <strain evidence="10 11">DSM 21864</strain>
    </source>
</reference>
<keyword evidence="11" id="KW-1185">Reference proteome</keyword>
<dbReference type="AlphaFoldDB" id="A0A1M6PKW7"/>
<evidence type="ECO:0000256" key="1">
    <source>
        <dbReference type="ARBA" id="ARBA00022670"/>
    </source>
</evidence>
<dbReference type="Gene3D" id="1.10.1370.20">
    <property type="entry name" value="Oligoendopeptidase f, C-terminal domain"/>
    <property type="match status" value="1"/>
</dbReference>
<dbReference type="GO" id="GO:0046872">
    <property type="term" value="F:metal ion binding"/>
    <property type="evidence" value="ECO:0007669"/>
    <property type="project" value="UniProtKB-UniRule"/>
</dbReference>
<evidence type="ECO:0000313" key="11">
    <source>
        <dbReference type="Proteomes" id="UP000184080"/>
    </source>
</evidence>
<keyword evidence="3 6" id="KW-0378">Hydrolase</keyword>
<dbReference type="OrthoDB" id="9769691at2"/>
<dbReference type="Proteomes" id="UP000184080">
    <property type="component" value="Unassembled WGS sequence"/>
</dbReference>
<feature type="domain" description="Oligopeptidase F N-terminal" evidence="9">
    <location>
        <begin position="115"/>
        <end position="174"/>
    </location>
</feature>
<keyword evidence="1 6" id="KW-0645">Protease</keyword>
<evidence type="ECO:0000256" key="7">
    <source>
        <dbReference type="SAM" id="Coils"/>
    </source>
</evidence>
<dbReference type="NCBIfam" id="TIGR02290">
    <property type="entry name" value="M3_fam_3"/>
    <property type="match status" value="1"/>
</dbReference>
<sequence>MELNWSLKELYESFESDAFKKDVEKVNSFIKDYEEMANRICKDHENQVEKLEEYINKNLEKFNLFEKLLSFVSLTLSVDTKNEVALKYSDILEQKYSLLAEADAKLQNWIGEIKNLEELVQESELLKVHAFFLQEIVEGSKYLLSDKEEAIISKMKNTGSNAWAKLRDLLTSTLMVDIEIEQENKRLPLTVVRNMAYEKDPEVRKKAYEAELASYKNIEDGMAACLNGIKGEFITISAMRGYKSPLEQSLINSRMDEDSLNAMLTAMRESLPTFRKYLRRKAELLGHKNGLPFYDLFAPMGEVNMVFPYDKSADFVETNFRTFSDKLADFARNAVEKQWIDVKPKEGKIGGAFCSNLHSIGESRFLLNHGDTFSDVVTMAHELGHGYHGDCLKEESALNADYPMPLAETASTFCETIVKKAAIKTASKEEAFAILESEISDSTQVIVDIYSRFLFESEVFRRREESAINAQDLKEIMLNAQKEAYGEGLDPEYLHPYMWACKPHYYFPDSNFYNFPYAFGLLFAKGLYAEYLKRGDSFPEEYDKLLALTGKNKIADVTKVMGIDIHDVNFWRSSLRIIEEDIERFLEISK</sequence>
<dbReference type="GO" id="GO:0006508">
    <property type="term" value="P:proteolysis"/>
    <property type="evidence" value="ECO:0007669"/>
    <property type="project" value="UniProtKB-KW"/>
</dbReference>
<evidence type="ECO:0000259" key="9">
    <source>
        <dbReference type="Pfam" id="PF08439"/>
    </source>
</evidence>
<dbReference type="InterPro" id="IPR034006">
    <property type="entry name" value="M3B_PepF_2"/>
</dbReference>
<keyword evidence="2 6" id="KW-0479">Metal-binding</keyword>
<dbReference type="EMBL" id="FQZO01000017">
    <property type="protein sequence ID" value="SHK08517.1"/>
    <property type="molecule type" value="Genomic_DNA"/>
</dbReference>
<dbReference type="CDD" id="cd09607">
    <property type="entry name" value="M3B_PepF"/>
    <property type="match status" value="1"/>
</dbReference>
<dbReference type="STRING" id="1121298.SAMN05444401_0548"/>
<dbReference type="InterPro" id="IPR001567">
    <property type="entry name" value="Pept_M3A_M3B_dom"/>
</dbReference>
<feature type="domain" description="Peptidase M3A/M3B catalytic" evidence="8">
    <location>
        <begin position="195"/>
        <end position="575"/>
    </location>
</feature>
<dbReference type="GO" id="GO:0004222">
    <property type="term" value="F:metalloendopeptidase activity"/>
    <property type="evidence" value="ECO:0007669"/>
    <property type="project" value="InterPro"/>
</dbReference>
<comment type="similarity">
    <text evidence="6">Belongs to the peptidase M3 family.</text>
</comment>